<reference evidence="1" key="1">
    <citation type="submission" date="2019-08" db="EMBL/GenBank/DDBJ databases">
        <authorList>
            <person name="Kucharzyk K."/>
            <person name="Murdoch R.W."/>
            <person name="Higgins S."/>
            <person name="Loffler F."/>
        </authorList>
    </citation>
    <scope>NUCLEOTIDE SEQUENCE</scope>
</reference>
<sequence>MNVVVRDHHGGKHRVRVELDRRANQFFRRNGGAKIVHLDAVFLDAAVLDVDDLPQPHRVLVLADGAADNAHWSLLDCLSQFIIAE</sequence>
<dbReference type="AlphaFoldDB" id="A0A644YKL9"/>
<accession>A0A644YKL9</accession>
<evidence type="ECO:0000313" key="1">
    <source>
        <dbReference type="EMBL" id="MPM26664.1"/>
    </source>
</evidence>
<comment type="caution">
    <text evidence="1">The sequence shown here is derived from an EMBL/GenBank/DDBJ whole genome shotgun (WGS) entry which is preliminary data.</text>
</comment>
<gene>
    <name evidence="1" type="ORF">SDC9_73168</name>
</gene>
<protein>
    <submittedName>
        <fullName evidence="1">Uncharacterized protein</fullName>
    </submittedName>
</protein>
<proteinExistence type="predicted"/>
<dbReference type="EMBL" id="VSSQ01004794">
    <property type="protein sequence ID" value="MPM26664.1"/>
    <property type="molecule type" value="Genomic_DNA"/>
</dbReference>
<organism evidence="1">
    <name type="scientific">bioreactor metagenome</name>
    <dbReference type="NCBI Taxonomy" id="1076179"/>
    <lineage>
        <taxon>unclassified sequences</taxon>
        <taxon>metagenomes</taxon>
        <taxon>ecological metagenomes</taxon>
    </lineage>
</organism>
<name>A0A644YKL9_9ZZZZ</name>